<protein>
    <submittedName>
        <fullName evidence="8">PSBO protein</fullName>
    </submittedName>
</protein>
<dbReference type="Pfam" id="PF01716">
    <property type="entry name" value="MSP"/>
    <property type="match status" value="1"/>
</dbReference>
<dbReference type="PANTHER" id="PTHR34058">
    <property type="entry name" value="OXYGEN-EVOLVING ENHANCER PROTEIN 1-2, CHLOROPLASTIC"/>
    <property type="match status" value="1"/>
</dbReference>
<evidence type="ECO:0000313" key="9">
    <source>
        <dbReference type="Proteomes" id="UP000601435"/>
    </source>
</evidence>
<sequence>MARSYPVCAAVFVATAVLGSCFLTGPPAAHQTPRAPQTSAAGPAQEAPAEGFAWAAPLLSIGAALGVLLGVAASPAKAITAEQFSQLTYAQVKGSGLANRCPTVESNGSEVPVTAGSRLTNVCFEPKSFAVEFETDKGKEFATTKLTTRQTYTLAFIEGSLDANPITFKEQDGMDFAATTVKLPDGEYVPFLFTVKELVAKGEGSSFKPGFTWGGEFSVPSYRTGGFLDPKGRGMTLGYDQAVALPAMQSDGQGGQDELFKETNKVFDLGKGVIEMEVNKVNQELGEIGGVFVSKQPSDTDMGAKAPRTVLLKGIFYGKVVKA</sequence>
<dbReference type="SUPFAM" id="SSF56925">
    <property type="entry name" value="OMPA-like"/>
    <property type="match status" value="1"/>
</dbReference>
<proteinExistence type="inferred from homology"/>
<evidence type="ECO:0000256" key="5">
    <source>
        <dbReference type="ARBA" id="ARBA00023136"/>
    </source>
</evidence>
<dbReference type="PROSITE" id="PS51257">
    <property type="entry name" value="PROKAR_LIPOPROTEIN"/>
    <property type="match status" value="1"/>
</dbReference>
<evidence type="ECO:0000313" key="8">
    <source>
        <dbReference type="EMBL" id="CAE7600539.1"/>
    </source>
</evidence>
<dbReference type="EMBL" id="CAJNJA010028364">
    <property type="protein sequence ID" value="CAE7600539.1"/>
    <property type="molecule type" value="Genomic_DNA"/>
</dbReference>
<dbReference type="GO" id="GO:0010207">
    <property type="term" value="P:photosystem II assembly"/>
    <property type="evidence" value="ECO:0007669"/>
    <property type="project" value="InterPro"/>
</dbReference>
<keyword evidence="9" id="KW-1185">Reference proteome</keyword>
<dbReference type="InterPro" id="IPR011250">
    <property type="entry name" value="OMP/PagP_B-barrel"/>
</dbReference>
<evidence type="ECO:0000256" key="1">
    <source>
        <dbReference type="ARBA" id="ARBA00004370"/>
    </source>
</evidence>
<keyword evidence="3" id="KW-0602">Photosynthesis</keyword>
<keyword evidence="4" id="KW-0793">Thylakoid</keyword>
<comment type="subcellular location">
    <subcellularLocation>
        <location evidence="1">Membrane</location>
    </subcellularLocation>
</comment>
<dbReference type="Proteomes" id="UP000601435">
    <property type="component" value="Unassembled WGS sequence"/>
</dbReference>
<evidence type="ECO:0000256" key="2">
    <source>
        <dbReference type="ARBA" id="ARBA00009838"/>
    </source>
</evidence>
<accession>A0A812V3W7</accession>
<name>A0A812V3W7_9DINO</name>
<dbReference type="AlphaFoldDB" id="A0A812V3W7"/>
<dbReference type="GO" id="GO:0042549">
    <property type="term" value="P:photosystem II stabilization"/>
    <property type="evidence" value="ECO:0007669"/>
    <property type="project" value="InterPro"/>
</dbReference>
<dbReference type="OrthoDB" id="431805at2759"/>
<dbReference type="Gene3D" id="3.30.2050.10">
    <property type="entry name" value="photosynthetic oxygen evolving center domain"/>
    <property type="match status" value="1"/>
</dbReference>
<keyword evidence="7" id="KW-1133">Transmembrane helix</keyword>
<feature type="transmembrane region" description="Helical" evidence="7">
    <location>
        <begin position="51"/>
        <end position="73"/>
    </location>
</feature>
<evidence type="ECO:0000256" key="3">
    <source>
        <dbReference type="ARBA" id="ARBA00022531"/>
    </source>
</evidence>
<comment type="caution">
    <text evidence="8">The sequence shown here is derived from an EMBL/GenBank/DDBJ whole genome shotgun (WGS) entry which is preliminary data.</text>
</comment>
<keyword evidence="5 7" id="KW-0472">Membrane</keyword>
<comment type="similarity">
    <text evidence="2">Belongs to the PsbO family.</text>
</comment>
<evidence type="ECO:0000256" key="4">
    <source>
        <dbReference type="ARBA" id="ARBA00023078"/>
    </source>
</evidence>
<organism evidence="8 9">
    <name type="scientific">Symbiodinium necroappetens</name>
    <dbReference type="NCBI Taxonomy" id="1628268"/>
    <lineage>
        <taxon>Eukaryota</taxon>
        <taxon>Sar</taxon>
        <taxon>Alveolata</taxon>
        <taxon>Dinophyceae</taxon>
        <taxon>Suessiales</taxon>
        <taxon>Symbiodiniaceae</taxon>
        <taxon>Symbiodinium</taxon>
    </lineage>
</organism>
<keyword evidence="6" id="KW-0604">Photosystem II</keyword>
<gene>
    <name evidence="8" type="primary">PSBO</name>
    <name evidence="8" type="ORF">SNEC2469_LOCUS17205</name>
</gene>
<dbReference type="Gene3D" id="2.40.160.30">
    <property type="entry name" value="Photosystem II, cytochrome c-550 precursor"/>
    <property type="match status" value="1"/>
</dbReference>
<reference evidence="8" key="1">
    <citation type="submission" date="2021-02" db="EMBL/GenBank/DDBJ databases">
        <authorList>
            <person name="Dougan E. K."/>
            <person name="Rhodes N."/>
            <person name="Thang M."/>
            <person name="Chan C."/>
        </authorList>
    </citation>
    <scope>NUCLEOTIDE SEQUENCE</scope>
</reference>
<keyword evidence="7" id="KW-0812">Transmembrane</keyword>
<dbReference type="GO" id="GO:0009523">
    <property type="term" value="C:photosystem II"/>
    <property type="evidence" value="ECO:0007669"/>
    <property type="project" value="UniProtKB-KW"/>
</dbReference>
<evidence type="ECO:0000256" key="6">
    <source>
        <dbReference type="ARBA" id="ARBA00023276"/>
    </source>
</evidence>
<evidence type="ECO:0000256" key="7">
    <source>
        <dbReference type="SAM" id="Phobius"/>
    </source>
</evidence>
<dbReference type="InterPro" id="IPR002628">
    <property type="entry name" value="PsbO"/>
</dbReference>